<reference evidence="1" key="1">
    <citation type="journal article" date="2021" name="Proc. Natl. Acad. Sci. U.S.A.">
        <title>A Catalog of Tens of Thousands of Viruses from Human Metagenomes Reveals Hidden Associations with Chronic Diseases.</title>
        <authorList>
            <person name="Tisza M.J."/>
            <person name="Buck C.B."/>
        </authorList>
    </citation>
    <scope>NUCLEOTIDE SEQUENCE</scope>
    <source>
        <strain evidence="1">CtGpg14</strain>
    </source>
</reference>
<organism evidence="1">
    <name type="scientific">Siphoviridae sp. ctGpg14</name>
    <dbReference type="NCBI Taxonomy" id="2827824"/>
    <lineage>
        <taxon>Viruses</taxon>
        <taxon>Duplodnaviria</taxon>
        <taxon>Heunggongvirae</taxon>
        <taxon>Uroviricota</taxon>
        <taxon>Caudoviricetes</taxon>
    </lineage>
</organism>
<proteinExistence type="predicted"/>
<name>A0A8S5T5S0_9CAUD</name>
<dbReference type="EMBL" id="BK032756">
    <property type="protein sequence ID" value="DAF58585.1"/>
    <property type="molecule type" value="Genomic_DNA"/>
</dbReference>
<sequence length="135" mass="15551">MDCGVIRMDKGSMEMVKNQFVVFYPVTMEWIADNIKHIESYYVTFPHETEDKIHGDNCKFSINICIYNGDRLTLDCSCIFNNDCEFGGLYSEPTLKHFDSWSDGGRLTDPYIKIGNGNINLYIEKLNEELAKIIS</sequence>
<evidence type="ECO:0000313" key="1">
    <source>
        <dbReference type="EMBL" id="DAF58585.1"/>
    </source>
</evidence>
<protein>
    <submittedName>
        <fullName evidence="1">Uncharacterized protein</fullName>
    </submittedName>
</protein>
<accession>A0A8S5T5S0</accession>